<proteinExistence type="predicted"/>
<comment type="caution">
    <text evidence="1">The sequence shown here is derived from an EMBL/GenBank/DDBJ whole genome shotgun (WGS) entry which is preliminary data.</text>
</comment>
<evidence type="ECO:0000313" key="2">
    <source>
        <dbReference type="Proteomes" id="UP000265520"/>
    </source>
</evidence>
<feature type="non-terminal residue" evidence="1">
    <location>
        <position position="121"/>
    </location>
</feature>
<dbReference type="Proteomes" id="UP000265520">
    <property type="component" value="Unassembled WGS sequence"/>
</dbReference>
<protein>
    <submittedName>
        <fullName evidence="1">Uncharacterized protein</fullName>
    </submittedName>
</protein>
<evidence type="ECO:0000313" key="1">
    <source>
        <dbReference type="EMBL" id="MCI39778.1"/>
    </source>
</evidence>
<organism evidence="1 2">
    <name type="scientific">Trifolium medium</name>
    <dbReference type="NCBI Taxonomy" id="97028"/>
    <lineage>
        <taxon>Eukaryota</taxon>
        <taxon>Viridiplantae</taxon>
        <taxon>Streptophyta</taxon>
        <taxon>Embryophyta</taxon>
        <taxon>Tracheophyta</taxon>
        <taxon>Spermatophyta</taxon>
        <taxon>Magnoliopsida</taxon>
        <taxon>eudicotyledons</taxon>
        <taxon>Gunneridae</taxon>
        <taxon>Pentapetalae</taxon>
        <taxon>rosids</taxon>
        <taxon>fabids</taxon>
        <taxon>Fabales</taxon>
        <taxon>Fabaceae</taxon>
        <taxon>Papilionoideae</taxon>
        <taxon>50 kb inversion clade</taxon>
        <taxon>NPAAA clade</taxon>
        <taxon>Hologalegina</taxon>
        <taxon>IRL clade</taxon>
        <taxon>Trifolieae</taxon>
        <taxon>Trifolium</taxon>
    </lineage>
</organism>
<sequence length="121" mass="13997">IDGSIPVPADQFDPSYRAWNRCNMLVHSWIMNSVSDSIAHSIVFMENAIDVWNDLKERFSQADLVRISELQQELYSLKQESRSVTEFYSDLKLIWEELEIYLPMPACSCPVRCSCEAMRSA</sequence>
<dbReference type="PANTHER" id="PTHR37610:SF55">
    <property type="entry name" value="RETROTRANSPOSON COPIA-LIKE N-TERMINAL DOMAIN-CONTAINING PROTEIN"/>
    <property type="match status" value="1"/>
</dbReference>
<name>A0A392RT20_9FABA</name>
<accession>A0A392RT20</accession>
<dbReference type="EMBL" id="LXQA010271693">
    <property type="protein sequence ID" value="MCI39778.1"/>
    <property type="molecule type" value="Genomic_DNA"/>
</dbReference>
<dbReference type="Pfam" id="PF14223">
    <property type="entry name" value="Retrotran_gag_2"/>
    <property type="match status" value="1"/>
</dbReference>
<keyword evidence="2" id="KW-1185">Reference proteome</keyword>
<feature type="non-terminal residue" evidence="1">
    <location>
        <position position="1"/>
    </location>
</feature>
<dbReference type="AlphaFoldDB" id="A0A392RT20"/>
<reference evidence="1 2" key="1">
    <citation type="journal article" date="2018" name="Front. Plant Sci.">
        <title>Red Clover (Trifolium pratense) and Zigzag Clover (T. medium) - A Picture of Genomic Similarities and Differences.</title>
        <authorList>
            <person name="Dluhosova J."/>
            <person name="Istvanek J."/>
            <person name="Nedelnik J."/>
            <person name="Repkova J."/>
        </authorList>
    </citation>
    <scope>NUCLEOTIDE SEQUENCE [LARGE SCALE GENOMIC DNA]</scope>
    <source>
        <strain evidence="2">cv. 10/8</strain>
        <tissue evidence="1">Leaf</tissue>
    </source>
</reference>
<dbReference type="PANTHER" id="PTHR37610">
    <property type="entry name" value="CCHC-TYPE DOMAIN-CONTAINING PROTEIN"/>
    <property type="match status" value="1"/>
</dbReference>